<organism evidence="2 3">
    <name type="scientific">Massilia antarctica</name>
    <dbReference type="NCBI Taxonomy" id="2765360"/>
    <lineage>
        <taxon>Bacteria</taxon>
        <taxon>Pseudomonadati</taxon>
        <taxon>Pseudomonadota</taxon>
        <taxon>Betaproteobacteria</taxon>
        <taxon>Burkholderiales</taxon>
        <taxon>Oxalobacteraceae</taxon>
        <taxon>Telluria group</taxon>
        <taxon>Massilia</taxon>
    </lineage>
</organism>
<feature type="domain" description="Aminoglycoside phosphotransferase" evidence="1">
    <location>
        <begin position="28"/>
        <end position="257"/>
    </location>
</feature>
<dbReference type="Gene3D" id="3.90.1200.10">
    <property type="match status" value="1"/>
</dbReference>
<protein>
    <submittedName>
        <fullName evidence="2">Aminoglycoside phosphotransferase family protein</fullName>
    </submittedName>
</protein>
<keyword evidence="3" id="KW-1185">Reference proteome</keyword>
<dbReference type="Pfam" id="PF01636">
    <property type="entry name" value="APH"/>
    <property type="match status" value="1"/>
</dbReference>
<dbReference type="RefSeq" id="WP_206088240.1">
    <property type="nucleotide sequence ID" value="NZ_CP065053.1"/>
</dbReference>
<dbReference type="InterPro" id="IPR011009">
    <property type="entry name" value="Kinase-like_dom_sf"/>
</dbReference>
<evidence type="ECO:0000259" key="1">
    <source>
        <dbReference type="Pfam" id="PF01636"/>
    </source>
</evidence>
<dbReference type="EMBL" id="CP065053">
    <property type="protein sequence ID" value="QPI48634.1"/>
    <property type="molecule type" value="Genomic_DNA"/>
</dbReference>
<gene>
    <name evidence="2" type="ORF">IV454_24375</name>
</gene>
<proteinExistence type="predicted"/>
<evidence type="ECO:0000313" key="3">
    <source>
        <dbReference type="Proteomes" id="UP000662888"/>
    </source>
</evidence>
<sequence>MFLTATNLLAYLTDVGLASGADIVDHDVSIIEIGRRNRNFRVMLSSRPSLFVKQVPVVVPETRLALLREAAAGQLAIEEAGLPTLAAVIPRLLRYDPHHHVLVHEVIPGARCIAEVLLHPAGIACDLVGAVAATLGRIHRESARAGSLARVASCLGGEAPWVVEIGEKAERIMPTMDGASRELVTAIRSSPVLSASLASLGRDWRRTALMHGDFKWDNIVVAPGSDGGRQIHIVDWELCNVGDPLWDVAGMMAALLQIWLLGGALGGDSRPAPQPPGAVPIAFVQCAAVCAWHAYSGEAWPLGDGAVLAQRRLALLTGARLVLMAFELSQRLDRITPAAATAMSLAACFFSQPERALHDMLGLQPLAPSHARNTPSDRPWRLAAAQLPVQENMT</sequence>
<dbReference type="SUPFAM" id="SSF56112">
    <property type="entry name" value="Protein kinase-like (PK-like)"/>
    <property type="match status" value="1"/>
</dbReference>
<dbReference type="InterPro" id="IPR002575">
    <property type="entry name" value="Aminoglycoside_PTrfase"/>
</dbReference>
<dbReference type="Proteomes" id="UP000662888">
    <property type="component" value="Chromosome"/>
</dbReference>
<name>A0AA49A6U5_9BURK</name>
<dbReference type="PANTHER" id="PTHR21310">
    <property type="entry name" value="AMINOGLYCOSIDE PHOSPHOTRANSFERASE-RELATED-RELATED"/>
    <property type="match status" value="1"/>
</dbReference>
<accession>A0AA49A6U5</accession>
<reference evidence="2 3" key="1">
    <citation type="submission" date="2020-11" db="EMBL/GenBank/DDBJ databases">
        <authorList>
            <person name="Sun Q."/>
        </authorList>
    </citation>
    <scope>NUCLEOTIDE SEQUENCE [LARGE SCALE GENOMIC DNA]</scope>
    <source>
        <strain evidence="2 3">P8398</strain>
    </source>
</reference>
<dbReference type="InterPro" id="IPR051678">
    <property type="entry name" value="AGP_Transferase"/>
</dbReference>
<evidence type="ECO:0000313" key="2">
    <source>
        <dbReference type="EMBL" id="QPI48634.1"/>
    </source>
</evidence>